<dbReference type="InterPro" id="IPR005835">
    <property type="entry name" value="NTP_transferase_dom"/>
</dbReference>
<keyword evidence="4 7" id="KW-0548">Nucleotidyltransferase</keyword>
<evidence type="ECO:0000259" key="6">
    <source>
        <dbReference type="Pfam" id="PF00483"/>
    </source>
</evidence>
<evidence type="ECO:0000256" key="1">
    <source>
        <dbReference type="ARBA" id="ARBA00006890"/>
    </source>
</evidence>
<gene>
    <name evidence="7" type="ORF">ACFPET_06230</name>
</gene>
<dbReference type="EC" id="2.7.7.9" evidence="2"/>
<evidence type="ECO:0000256" key="2">
    <source>
        <dbReference type="ARBA" id="ARBA00012415"/>
    </source>
</evidence>
<dbReference type="SUPFAM" id="SSF53448">
    <property type="entry name" value="Nucleotide-diphospho-sugar transferases"/>
    <property type="match status" value="1"/>
</dbReference>
<dbReference type="Proteomes" id="UP001595823">
    <property type="component" value="Unassembled WGS sequence"/>
</dbReference>
<name>A0ABV8TWG3_9ACTN</name>
<organism evidence="7 8">
    <name type="scientific">Salininema proteolyticum</name>
    <dbReference type="NCBI Taxonomy" id="1607685"/>
    <lineage>
        <taxon>Bacteria</taxon>
        <taxon>Bacillati</taxon>
        <taxon>Actinomycetota</taxon>
        <taxon>Actinomycetes</taxon>
        <taxon>Glycomycetales</taxon>
        <taxon>Glycomycetaceae</taxon>
        <taxon>Salininema</taxon>
    </lineage>
</organism>
<evidence type="ECO:0000256" key="3">
    <source>
        <dbReference type="ARBA" id="ARBA00022679"/>
    </source>
</evidence>
<comment type="caution">
    <text evidence="7">The sequence shown here is derived from an EMBL/GenBank/DDBJ whole genome shotgun (WGS) entry which is preliminary data.</text>
</comment>
<feature type="domain" description="Nucleotidyl transferase" evidence="6">
    <location>
        <begin position="9"/>
        <end position="272"/>
    </location>
</feature>
<accession>A0ABV8TWG3</accession>
<evidence type="ECO:0000313" key="8">
    <source>
        <dbReference type="Proteomes" id="UP001595823"/>
    </source>
</evidence>
<sequence>MSENKRAVKAVVPAAGNATRFLPSTKSVPKELFPVVDKPVLHHIVEEAAAAGLTDVLMVTARGKESLVDYFDVRPDLEQALERKGDSARLERVKEAEGLADITAIRQGGPLGLGHAVGRGASFVGDEPFAVLLGDEFCEVDDKLLPRMIDLQAETGGVVLALMEVPWEDVSRYGVASVEATDSDDVVRVSGLVEKPAREDAPSNLIVIGRYVLPGAIFPEIDRTPPGKGGEIGLTEAMDAMRDNGTPVHAIVFRGRRYDTGEPVGYLKTLVEIAAKRDDLTQFRDWLREFASEL</sequence>
<dbReference type="PANTHER" id="PTHR43197:SF1">
    <property type="entry name" value="UTP--GLUCOSE-1-PHOSPHATE URIDYLYLTRANSFERASE"/>
    <property type="match status" value="1"/>
</dbReference>
<dbReference type="InterPro" id="IPR029044">
    <property type="entry name" value="Nucleotide-diphossugar_trans"/>
</dbReference>
<dbReference type="RefSeq" id="WP_380618830.1">
    <property type="nucleotide sequence ID" value="NZ_JBHSDK010000009.1"/>
</dbReference>
<proteinExistence type="inferred from homology"/>
<dbReference type="PANTHER" id="PTHR43197">
    <property type="entry name" value="UTP--GLUCOSE-1-PHOSPHATE URIDYLYLTRANSFERASE"/>
    <property type="match status" value="1"/>
</dbReference>
<dbReference type="Gene3D" id="3.90.550.10">
    <property type="entry name" value="Spore Coat Polysaccharide Biosynthesis Protein SpsA, Chain A"/>
    <property type="match status" value="1"/>
</dbReference>
<dbReference type="Pfam" id="PF00483">
    <property type="entry name" value="NTP_transferase"/>
    <property type="match status" value="1"/>
</dbReference>
<dbReference type="EMBL" id="JBHSDK010000009">
    <property type="protein sequence ID" value="MFC4334790.1"/>
    <property type="molecule type" value="Genomic_DNA"/>
</dbReference>
<evidence type="ECO:0000313" key="7">
    <source>
        <dbReference type="EMBL" id="MFC4334790.1"/>
    </source>
</evidence>
<keyword evidence="8" id="KW-1185">Reference proteome</keyword>
<dbReference type="GO" id="GO:0003983">
    <property type="term" value="F:UTP:glucose-1-phosphate uridylyltransferase activity"/>
    <property type="evidence" value="ECO:0007669"/>
    <property type="project" value="UniProtKB-EC"/>
</dbReference>
<dbReference type="InterPro" id="IPR005771">
    <property type="entry name" value="GalU_uridylyltTrfase_bac/arc"/>
</dbReference>
<comment type="catalytic activity">
    <reaction evidence="5">
        <text>alpha-D-glucose 1-phosphate + UTP + H(+) = UDP-alpha-D-glucose + diphosphate</text>
        <dbReference type="Rhea" id="RHEA:19889"/>
        <dbReference type="ChEBI" id="CHEBI:15378"/>
        <dbReference type="ChEBI" id="CHEBI:33019"/>
        <dbReference type="ChEBI" id="CHEBI:46398"/>
        <dbReference type="ChEBI" id="CHEBI:58601"/>
        <dbReference type="ChEBI" id="CHEBI:58885"/>
        <dbReference type="EC" id="2.7.7.9"/>
    </reaction>
</comment>
<evidence type="ECO:0000256" key="4">
    <source>
        <dbReference type="ARBA" id="ARBA00022695"/>
    </source>
</evidence>
<protein>
    <recommendedName>
        <fullName evidence="2">UTP--glucose-1-phosphate uridylyltransferase</fullName>
        <ecNumber evidence="2">2.7.7.9</ecNumber>
    </recommendedName>
</protein>
<reference evidence="8" key="1">
    <citation type="journal article" date="2019" name="Int. J. Syst. Evol. Microbiol.">
        <title>The Global Catalogue of Microorganisms (GCM) 10K type strain sequencing project: providing services to taxonomists for standard genome sequencing and annotation.</title>
        <authorList>
            <consortium name="The Broad Institute Genomics Platform"/>
            <consortium name="The Broad Institute Genome Sequencing Center for Infectious Disease"/>
            <person name="Wu L."/>
            <person name="Ma J."/>
        </authorList>
    </citation>
    <scope>NUCLEOTIDE SEQUENCE [LARGE SCALE GENOMIC DNA]</scope>
    <source>
        <strain evidence="8">IBRC-M 10908</strain>
    </source>
</reference>
<dbReference type="CDD" id="cd02541">
    <property type="entry name" value="UGPase_prokaryotic"/>
    <property type="match status" value="1"/>
</dbReference>
<comment type="similarity">
    <text evidence="1">Belongs to the UDPGP type 2 family.</text>
</comment>
<keyword evidence="3 7" id="KW-0808">Transferase</keyword>
<evidence type="ECO:0000256" key="5">
    <source>
        <dbReference type="ARBA" id="ARBA00048128"/>
    </source>
</evidence>